<comment type="caution">
    <text evidence="1">The sequence shown here is derived from an EMBL/GenBank/DDBJ whole genome shotgun (WGS) entry which is preliminary data.</text>
</comment>
<accession>A0ABW3YVP9</accession>
<proteinExistence type="predicted"/>
<sequence length="227" mass="24206">MVSGVGWRLAGEALSTPCTRHADWLLVPTQIDEGKAAQLLLPTRIDGLHYVANSYEPSAIGQPPSEHILLKDVFADSGALLHAVAEEDRIDVPHSLALLLEAARHIGAGRRTLRRGLDISEPDTYATGVLSMRLAAAEAAAEHAGRAIDAAQIGLTEQHRTKAYFAAAAACIAAADAAREIRATFEQNAEALLTATPEGEPAPRMTDLFQQVGALRLEQHRCSPKGL</sequence>
<organism evidence="1 2">
    <name type="scientific">Mycoplana ramosa</name>
    <name type="common">Mycoplana bullata</name>
    <dbReference type="NCBI Taxonomy" id="40837"/>
    <lineage>
        <taxon>Bacteria</taxon>
        <taxon>Pseudomonadati</taxon>
        <taxon>Pseudomonadota</taxon>
        <taxon>Alphaproteobacteria</taxon>
        <taxon>Hyphomicrobiales</taxon>
        <taxon>Rhizobiaceae</taxon>
        <taxon>Mycoplana</taxon>
    </lineage>
</organism>
<evidence type="ECO:0000313" key="2">
    <source>
        <dbReference type="Proteomes" id="UP001597173"/>
    </source>
</evidence>
<gene>
    <name evidence="1" type="ORF">ACFQ33_08855</name>
</gene>
<evidence type="ECO:0000313" key="1">
    <source>
        <dbReference type="EMBL" id="MFD1328002.1"/>
    </source>
</evidence>
<protein>
    <recommendedName>
        <fullName evidence="3">Acyl-CoA dehydrogenase</fullName>
    </recommendedName>
</protein>
<evidence type="ECO:0008006" key="3">
    <source>
        <dbReference type="Google" id="ProtNLM"/>
    </source>
</evidence>
<name>A0ABW3YVP9_MYCRA</name>
<dbReference type="Proteomes" id="UP001597173">
    <property type="component" value="Unassembled WGS sequence"/>
</dbReference>
<reference evidence="2" key="1">
    <citation type="journal article" date="2019" name="Int. J. Syst. Evol. Microbiol.">
        <title>The Global Catalogue of Microorganisms (GCM) 10K type strain sequencing project: providing services to taxonomists for standard genome sequencing and annotation.</title>
        <authorList>
            <consortium name="The Broad Institute Genomics Platform"/>
            <consortium name="The Broad Institute Genome Sequencing Center for Infectious Disease"/>
            <person name="Wu L."/>
            <person name="Ma J."/>
        </authorList>
    </citation>
    <scope>NUCLEOTIDE SEQUENCE [LARGE SCALE GENOMIC DNA]</scope>
    <source>
        <strain evidence="2">CCUG 55609</strain>
    </source>
</reference>
<dbReference type="EMBL" id="JBHTNF010000004">
    <property type="protein sequence ID" value="MFD1328002.1"/>
    <property type="molecule type" value="Genomic_DNA"/>
</dbReference>
<keyword evidence="2" id="KW-1185">Reference proteome</keyword>
<dbReference type="RefSeq" id="WP_377174635.1">
    <property type="nucleotide sequence ID" value="NZ_JBHTNF010000004.1"/>
</dbReference>